<dbReference type="Pfam" id="PF03473">
    <property type="entry name" value="MOSC"/>
    <property type="match status" value="1"/>
</dbReference>
<evidence type="ECO:0000259" key="1">
    <source>
        <dbReference type="PROSITE" id="PS51340"/>
    </source>
</evidence>
<dbReference type="InterPro" id="IPR005302">
    <property type="entry name" value="MoCF_Sase_C"/>
</dbReference>
<evidence type="ECO:0000313" key="3">
    <source>
        <dbReference type="Proteomes" id="UP001497522"/>
    </source>
</evidence>
<dbReference type="InterPro" id="IPR011037">
    <property type="entry name" value="Pyrv_Knase-like_insert_dom_sf"/>
</dbReference>
<feature type="domain" description="MOSC" evidence="1">
    <location>
        <begin position="141"/>
        <end position="307"/>
    </location>
</feature>
<organism evidence="2 3">
    <name type="scientific">Sphagnum jensenii</name>
    <dbReference type="NCBI Taxonomy" id="128206"/>
    <lineage>
        <taxon>Eukaryota</taxon>
        <taxon>Viridiplantae</taxon>
        <taxon>Streptophyta</taxon>
        <taxon>Embryophyta</taxon>
        <taxon>Bryophyta</taxon>
        <taxon>Sphagnophytina</taxon>
        <taxon>Sphagnopsida</taxon>
        <taxon>Sphagnales</taxon>
        <taxon>Sphagnaceae</taxon>
        <taxon>Sphagnum</taxon>
    </lineage>
</organism>
<keyword evidence="3" id="KW-1185">Reference proteome</keyword>
<gene>
    <name evidence="2" type="ORF">CSSPJE1EN2_LOCUS13174</name>
</gene>
<sequence length="317" mass="35281">MEQIKGGGSAEEARVKALFIYPVKSCAGISVSHAFIASRGFQWDRQWMLVNESGRFITQRREPKIALVKVSLPPEVLHDSWGPLPKNACLCFNAPGMQQLNVPLVPSAPLKKIDQVTVWDWSGPGLLEGPDATRWFTEYLGKPARLIRLDNGNMNRATDPKYAAGFPTAFSDQSPFLMISQASLDALNERLPIPLPINRFRPNIFIEGCEPFAEDTWDTFTIGKYTFHGVKLSARCKITTIDQSTAEVGEEPLVTLRTFRAGKHLTSLHDMRNGQAYFGQHLTCDESLLPHNGTHPILRVGDAIHVEKIATVTEIMS</sequence>
<dbReference type="PROSITE" id="PS51340">
    <property type="entry name" value="MOSC"/>
    <property type="match status" value="1"/>
</dbReference>
<dbReference type="InterPro" id="IPR005303">
    <property type="entry name" value="MOCOS_middle"/>
</dbReference>
<dbReference type="EMBL" id="OZ023703">
    <property type="protein sequence ID" value="CAK9870506.1"/>
    <property type="molecule type" value="Genomic_DNA"/>
</dbReference>
<dbReference type="Pfam" id="PF03476">
    <property type="entry name" value="MOSC_N"/>
    <property type="match status" value="1"/>
</dbReference>
<dbReference type="PANTHER" id="PTHR14237:SF19">
    <property type="entry name" value="MITOCHONDRIAL AMIDOXIME REDUCING COMPONENT 1"/>
    <property type="match status" value="1"/>
</dbReference>
<reference evidence="2 3" key="1">
    <citation type="submission" date="2024-03" db="EMBL/GenBank/DDBJ databases">
        <authorList>
            <consortium name="ELIXIR-Norway"/>
            <consortium name="Elixir Norway"/>
        </authorList>
    </citation>
    <scope>NUCLEOTIDE SEQUENCE [LARGE SCALE GENOMIC DNA]</scope>
</reference>
<name>A0ABP1B618_9BRYO</name>
<accession>A0ABP1B618</accession>
<evidence type="ECO:0000313" key="2">
    <source>
        <dbReference type="EMBL" id="CAK9870506.1"/>
    </source>
</evidence>
<proteinExistence type="predicted"/>
<dbReference type="SUPFAM" id="SSF50800">
    <property type="entry name" value="PK beta-barrel domain-like"/>
    <property type="match status" value="1"/>
</dbReference>
<dbReference type="PANTHER" id="PTHR14237">
    <property type="entry name" value="MOLYBDOPTERIN COFACTOR SULFURASE MOSC"/>
    <property type="match status" value="1"/>
</dbReference>
<dbReference type="SUPFAM" id="SSF141673">
    <property type="entry name" value="MOSC N-terminal domain-like"/>
    <property type="match status" value="1"/>
</dbReference>
<protein>
    <recommendedName>
        <fullName evidence="1">MOSC domain-containing protein</fullName>
    </recommendedName>
</protein>
<dbReference type="Proteomes" id="UP001497522">
    <property type="component" value="Chromosome 2"/>
</dbReference>